<protein>
    <recommendedName>
        <fullName evidence="11">ATP-dependent DNA helicase RecQ</fullName>
        <ecNumber evidence="10">5.6.2.4</ecNumber>
    </recommendedName>
    <alternativeName>
        <fullName evidence="12">DNA 3'-5' helicase RecQ</fullName>
    </alternativeName>
</protein>
<dbReference type="Pfam" id="PF00270">
    <property type="entry name" value="DEAD"/>
    <property type="match status" value="1"/>
</dbReference>
<dbReference type="CDD" id="cd17920">
    <property type="entry name" value="DEXHc_RecQ"/>
    <property type="match status" value="1"/>
</dbReference>
<dbReference type="GO" id="GO:0006281">
    <property type="term" value="P:DNA repair"/>
    <property type="evidence" value="ECO:0007669"/>
    <property type="project" value="TreeGrafter"/>
</dbReference>
<keyword evidence="3" id="KW-0547">Nucleotide-binding</keyword>
<evidence type="ECO:0000256" key="10">
    <source>
        <dbReference type="ARBA" id="ARBA00034808"/>
    </source>
</evidence>
<dbReference type="Pfam" id="PF00271">
    <property type="entry name" value="Helicase_C"/>
    <property type="match status" value="1"/>
</dbReference>
<evidence type="ECO:0000313" key="16">
    <source>
        <dbReference type="Proteomes" id="UP000318453"/>
    </source>
</evidence>
<dbReference type="InterPro" id="IPR004589">
    <property type="entry name" value="DNA_helicase_ATP-dep_RecQ"/>
</dbReference>
<dbReference type="EC" id="5.6.2.4" evidence="10"/>
<evidence type="ECO:0000256" key="6">
    <source>
        <dbReference type="ARBA" id="ARBA00022840"/>
    </source>
</evidence>
<comment type="catalytic activity">
    <reaction evidence="9">
        <text>Couples ATP hydrolysis with the unwinding of duplex DNA by translocating in the 3'-5' direction.</text>
        <dbReference type="EC" id="5.6.2.4"/>
    </reaction>
</comment>
<evidence type="ECO:0000256" key="2">
    <source>
        <dbReference type="ARBA" id="ARBA00022723"/>
    </source>
</evidence>
<keyword evidence="8" id="KW-0413">Isomerase</keyword>
<keyword evidence="16" id="KW-1185">Reference proteome</keyword>
<evidence type="ECO:0000256" key="11">
    <source>
        <dbReference type="ARBA" id="ARBA00044535"/>
    </source>
</evidence>
<evidence type="ECO:0000256" key="9">
    <source>
        <dbReference type="ARBA" id="ARBA00034617"/>
    </source>
</evidence>
<keyword evidence="7" id="KW-0238">DNA-binding</keyword>
<dbReference type="GO" id="GO:0043138">
    <property type="term" value="F:3'-5' DNA helicase activity"/>
    <property type="evidence" value="ECO:0007669"/>
    <property type="project" value="UniProtKB-EC"/>
</dbReference>
<dbReference type="InterPro" id="IPR014001">
    <property type="entry name" value="Helicase_ATP-bd"/>
</dbReference>
<dbReference type="GO" id="GO:0003677">
    <property type="term" value="F:DNA binding"/>
    <property type="evidence" value="ECO:0007669"/>
    <property type="project" value="UniProtKB-KW"/>
</dbReference>
<evidence type="ECO:0000256" key="5">
    <source>
        <dbReference type="ARBA" id="ARBA00022806"/>
    </source>
</evidence>
<keyword evidence="4" id="KW-0378">Hydrolase</keyword>
<dbReference type="SMART" id="SM00487">
    <property type="entry name" value="DEXDc"/>
    <property type="match status" value="1"/>
</dbReference>
<dbReference type="Gene3D" id="3.40.50.300">
    <property type="entry name" value="P-loop containing nucleotide triphosphate hydrolases"/>
    <property type="match status" value="2"/>
</dbReference>
<reference evidence="15" key="1">
    <citation type="submission" date="2019-08" db="EMBL/GenBank/DDBJ databases">
        <title>Carotenoids and Carotenoid Binding Proteins in the Halophilic Cyanobacterium Euhalothece sp. ZM00.</title>
        <authorList>
            <person name="Cho S.M."/>
            <person name="Song J.Y."/>
            <person name="Park Y.-I."/>
        </authorList>
    </citation>
    <scope>NUCLEOTIDE SEQUENCE [LARGE SCALE GENOMIC DNA]</scope>
    <source>
        <strain evidence="15">Z-M001</strain>
    </source>
</reference>
<feature type="domain" description="Helicase C-terminal" evidence="14">
    <location>
        <begin position="228"/>
        <end position="383"/>
    </location>
</feature>
<comment type="similarity">
    <text evidence="1">Belongs to the helicase family. RecQ subfamily.</text>
</comment>
<accession>A0A5B8NHZ6</accession>
<organism evidence="15 16">
    <name type="scientific">Euhalothece natronophila Z-M001</name>
    <dbReference type="NCBI Taxonomy" id="522448"/>
    <lineage>
        <taxon>Bacteria</taxon>
        <taxon>Bacillati</taxon>
        <taxon>Cyanobacteriota</taxon>
        <taxon>Cyanophyceae</taxon>
        <taxon>Oscillatoriophycideae</taxon>
        <taxon>Chroococcales</taxon>
        <taxon>Halothecacae</taxon>
        <taxon>Halothece cluster</taxon>
        <taxon>Euhalothece</taxon>
    </lineage>
</organism>
<dbReference type="Pfam" id="PF16124">
    <property type="entry name" value="RecQ_Zn_bind"/>
    <property type="match status" value="1"/>
</dbReference>
<dbReference type="EMBL" id="CP042326">
    <property type="protein sequence ID" value="QDZ38813.1"/>
    <property type="molecule type" value="Genomic_DNA"/>
</dbReference>
<keyword evidence="5 15" id="KW-0347">Helicase</keyword>
<evidence type="ECO:0000256" key="4">
    <source>
        <dbReference type="ARBA" id="ARBA00022801"/>
    </source>
</evidence>
<feature type="domain" description="Helicase ATP-binding" evidence="13">
    <location>
        <begin position="27"/>
        <end position="204"/>
    </location>
</feature>
<proteinExistence type="inferred from homology"/>
<dbReference type="PANTHER" id="PTHR13710">
    <property type="entry name" value="DNA HELICASE RECQ FAMILY MEMBER"/>
    <property type="match status" value="1"/>
</dbReference>
<sequence length="477" mass="54721">MDWWQVRDRAKAIWGYDQFRPPQGEIIACLLQGKDALVVLPTGGGKSLCFQLPALLQQGLTLVVSPLVALMENQVQELQQHQLAAASFHSEVPRGQQKKILQQLEKQQLRLLYLSPESLFSPSIWERLIAPRLMINGLILDEAHCLVQWGETFRPAYRRLGGVRQALLTEKPDSNPIAVAAFTATADPEACETIESCLRLNTPTYFQQSPYRPNLRLKVKQVCTPAQRKQQLLKFIQPQQAGLIYARSRSVTETLSKWLKEKGYQSAAYHAGLSATERRYIEQQWLTGNLQFVIATSAFGMGINKANLRWVIHYQPPLLLSEYVQEIGRGGRDGKIAYALTLVSEPTGLLYPEDKQRQRYFIQKLRQQYQKAQQLRKQIPKEGNIRTVEAMSPQGLTTLSLLHSIGELEWLNPFYYRLLPASEIKQSTPKLLTQPRKMEAYLRTQNCRWQFLLREFGFKQEAENFRCGNCDRCLSQM</sequence>
<dbReference type="OrthoDB" id="9763310at2"/>
<dbReference type="AlphaFoldDB" id="A0A5B8NHZ6"/>
<gene>
    <name evidence="15" type="ORF">FRE64_02000</name>
</gene>
<dbReference type="PROSITE" id="PS51194">
    <property type="entry name" value="HELICASE_CTER"/>
    <property type="match status" value="1"/>
</dbReference>
<dbReference type="InterPro" id="IPR001650">
    <property type="entry name" value="Helicase_C-like"/>
</dbReference>
<dbReference type="GO" id="GO:0016787">
    <property type="term" value="F:hydrolase activity"/>
    <property type="evidence" value="ECO:0007669"/>
    <property type="project" value="UniProtKB-KW"/>
</dbReference>
<keyword evidence="2" id="KW-0479">Metal-binding</keyword>
<evidence type="ECO:0000256" key="8">
    <source>
        <dbReference type="ARBA" id="ARBA00023235"/>
    </source>
</evidence>
<evidence type="ECO:0000259" key="13">
    <source>
        <dbReference type="PROSITE" id="PS51192"/>
    </source>
</evidence>
<evidence type="ECO:0000256" key="12">
    <source>
        <dbReference type="ARBA" id="ARBA00044550"/>
    </source>
</evidence>
<evidence type="ECO:0000256" key="1">
    <source>
        <dbReference type="ARBA" id="ARBA00005446"/>
    </source>
</evidence>
<dbReference type="PROSITE" id="PS51192">
    <property type="entry name" value="HELICASE_ATP_BIND_1"/>
    <property type="match status" value="1"/>
</dbReference>
<name>A0A5B8NHZ6_9CHRO</name>
<evidence type="ECO:0000313" key="15">
    <source>
        <dbReference type="EMBL" id="QDZ38813.1"/>
    </source>
</evidence>
<dbReference type="GO" id="GO:0005524">
    <property type="term" value="F:ATP binding"/>
    <property type="evidence" value="ECO:0007669"/>
    <property type="project" value="UniProtKB-KW"/>
</dbReference>
<dbReference type="NCBIfam" id="TIGR00614">
    <property type="entry name" value="recQ_fam"/>
    <property type="match status" value="1"/>
</dbReference>
<evidence type="ECO:0000256" key="7">
    <source>
        <dbReference type="ARBA" id="ARBA00023125"/>
    </source>
</evidence>
<evidence type="ECO:0000256" key="3">
    <source>
        <dbReference type="ARBA" id="ARBA00022741"/>
    </source>
</evidence>
<dbReference type="GO" id="GO:0046872">
    <property type="term" value="F:metal ion binding"/>
    <property type="evidence" value="ECO:0007669"/>
    <property type="project" value="UniProtKB-KW"/>
</dbReference>
<dbReference type="GO" id="GO:0030894">
    <property type="term" value="C:replisome"/>
    <property type="evidence" value="ECO:0007669"/>
    <property type="project" value="TreeGrafter"/>
</dbReference>
<dbReference type="GO" id="GO:0006310">
    <property type="term" value="P:DNA recombination"/>
    <property type="evidence" value="ECO:0007669"/>
    <property type="project" value="InterPro"/>
</dbReference>
<dbReference type="InterPro" id="IPR027417">
    <property type="entry name" value="P-loop_NTPase"/>
</dbReference>
<dbReference type="Proteomes" id="UP000318453">
    <property type="component" value="Chromosome"/>
</dbReference>
<dbReference type="InterPro" id="IPR032284">
    <property type="entry name" value="RecQ_Zn-bd"/>
</dbReference>
<evidence type="ECO:0000259" key="14">
    <source>
        <dbReference type="PROSITE" id="PS51194"/>
    </source>
</evidence>
<dbReference type="GO" id="GO:0005737">
    <property type="term" value="C:cytoplasm"/>
    <property type="evidence" value="ECO:0007669"/>
    <property type="project" value="TreeGrafter"/>
</dbReference>
<keyword evidence="6" id="KW-0067">ATP-binding</keyword>
<dbReference type="KEGG" id="enn:FRE64_02000"/>
<dbReference type="GO" id="GO:0043590">
    <property type="term" value="C:bacterial nucleoid"/>
    <property type="evidence" value="ECO:0007669"/>
    <property type="project" value="TreeGrafter"/>
</dbReference>
<dbReference type="InterPro" id="IPR011545">
    <property type="entry name" value="DEAD/DEAH_box_helicase_dom"/>
</dbReference>
<dbReference type="SMART" id="SM00490">
    <property type="entry name" value="HELICc"/>
    <property type="match status" value="1"/>
</dbReference>
<dbReference type="RefSeq" id="WP_146294424.1">
    <property type="nucleotide sequence ID" value="NZ_CP042326.1"/>
</dbReference>
<dbReference type="SUPFAM" id="SSF52540">
    <property type="entry name" value="P-loop containing nucleoside triphosphate hydrolases"/>
    <property type="match status" value="1"/>
</dbReference>
<dbReference type="PANTHER" id="PTHR13710:SF105">
    <property type="entry name" value="ATP-DEPENDENT DNA HELICASE Q1"/>
    <property type="match status" value="1"/>
</dbReference>
<dbReference type="GO" id="GO:0009378">
    <property type="term" value="F:four-way junction helicase activity"/>
    <property type="evidence" value="ECO:0007669"/>
    <property type="project" value="TreeGrafter"/>
</dbReference>